<dbReference type="AlphaFoldDB" id="A0A8C8RF23"/>
<dbReference type="PANTHER" id="PTHR23095:SF53">
    <property type="entry name" value="ZINC FINGER CCHC DOMAIN-CONTAINING PROTEIN 12-LIKE"/>
    <property type="match status" value="1"/>
</dbReference>
<accession>A0A8C8RF23</accession>
<evidence type="ECO:0000259" key="2">
    <source>
        <dbReference type="PROSITE" id="PS50158"/>
    </source>
</evidence>
<dbReference type="SUPFAM" id="SSF57756">
    <property type="entry name" value="Retrovirus zinc finger-like domains"/>
    <property type="match status" value="1"/>
</dbReference>
<dbReference type="PROSITE" id="PS50158">
    <property type="entry name" value="ZF_CCHC"/>
    <property type="match status" value="1"/>
</dbReference>
<dbReference type="Pfam" id="PF14893">
    <property type="entry name" value="PNMA"/>
    <property type="match status" value="1"/>
</dbReference>
<dbReference type="InterPro" id="IPR036875">
    <property type="entry name" value="Znf_CCHC_sf"/>
</dbReference>
<dbReference type="InterPro" id="IPR048270">
    <property type="entry name" value="PNMA_C"/>
</dbReference>
<dbReference type="Gene3D" id="4.10.60.10">
    <property type="entry name" value="Zinc finger, CCHC-type"/>
    <property type="match status" value="1"/>
</dbReference>
<reference evidence="3" key="1">
    <citation type="submission" date="2025-08" db="UniProtKB">
        <authorList>
            <consortium name="Ensembl"/>
        </authorList>
    </citation>
    <scope>IDENTIFICATION</scope>
</reference>
<dbReference type="Ensembl" id="ENSPCET00000004793.1">
    <property type="protein sequence ID" value="ENSPCEP00000004635.1"/>
    <property type="gene ID" value="ENSPCEG00000003754.1"/>
</dbReference>
<keyword evidence="1" id="KW-0863">Zinc-finger</keyword>
<dbReference type="SMART" id="SM00343">
    <property type="entry name" value="ZnF_C2HC"/>
    <property type="match status" value="1"/>
</dbReference>
<evidence type="ECO:0000313" key="4">
    <source>
        <dbReference type="Proteomes" id="UP000694393"/>
    </source>
</evidence>
<dbReference type="GO" id="GO:0008270">
    <property type="term" value="F:zinc ion binding"/>
    <property type="evidence" value="ECO:0007669"/>
    <property type="project" value="UniProtKB-KW"/>
</dbReference>
<feature type="domain" description="CCHC-type" evidence="2">
    <location>
        <begin position="355"/>
        <end position="370"/>
    </location>
</feature>
<reference evidence="3" key="2">
    <citation type="submission" date="2025-09" db="UniProtKB">
        <authorList>
            <consortium name="Ensembl"/>
        </authorList>
    </citation>
    <scope>IDENTIFICATION</scope>
</reference>
<dbReference type="GO" id="GO:0003676">
    <property type="term" value="F:nucleic acid binding"/>
    <property type="evidence" value="ECO:0007669"/>
    <property type="project" value="InterPro"/>
</dbReference>
<dbReference type="Proteomes" id="UP000694393">
    <property type="component" value="Unplaced"/>
</dbReference>
<dbReference type="InterPro" id="IPR001878">
    <property type="entry name" value="Znf_CCHC"/>
</dbReference>
<keyword evidence="4" id="KW-1185">Reference proteome</keyword>
<dbReference type="Pfam" id="PF00098">
    <property type="entry name" value="zf-CCHC"/>
    <property type="match status" value="1"/>
</dbReference>
<dbReference type="PANTHER" id="PTHR23095">
    <property type="entry name" value="PARANEOPLASTIC ANTIGEN"/>
    <property type="match status" value="1"/>
</dbReference>
<evidence type="ECO:0000256" key="1">
    <source>
        <dbReference type="PROSITE-ProRule" id="PRU00047"/>
    </source>
</evidence>
<dbReference type="InterPro" id="IPR026523">
    <property type="entry name" value="PNMA"/>
</dbReference>
<organism evidence="3 4">
    <name type="scientific">Pelusios castaneus</name>
    <name type="common">West African mud turtle</name>
    <dbReference type="NCBI Taxonomy" id="367368"/>
    <lineage>
        <taxon>Eukaryota</taxon>
        <taxon>Metazoa</taxon>
        <taxon>Chordata</taxon>
        <taxon>Craniata</taxon>
        <taxon>Vertebrata</taxon>
        <taxon>Euteleostomi</taxon>
        <taxon>Archelosauria</taxon>
        <taxon>Testudinata</taxon>
        <taxon>Testudines</taxon>
        <taxon>Pleurodira</taxon>
        <taxon>Pelomedusidae</taxon>
        <taxon>Pelusios</taxon>
    </lineage>
</organism>
<keyword evidence="1" id="KW-0479">Metal-binding</keyword>
<evidence type="ECO:0000313" key="3">
    <source>
        <dbReference type="Ensembl" id="ENSPCEP00000004635.1"/>
    </source>
</evidence>
<name>A0A8C8RF23_9SAUR</name>
<proteinExistence type="predicted"/>
<sequence>MSRVPQYREEGYSDREFKSETWVKVTPGNDRQTRWLTDATPVIGRGPMQASTPAVSLPPDMQHLLLERVLRSTSDAVSDVKFKLKCFSGTSPRPSGEVDYFTWRAQAKEMMEDSEIADKVKRRKIIESLLPPALKVVLGAGRKAFVGECFDILEKGYGSVINASELKAQFSETYQHTRELPSVYLTRLQALAQEVLEAGGVKDAELDSYIQDQFFRGCWHESLLNTLLIRGINCSDRKRSVSYATLFFEVRSIEREHSDKQKRKLRQELEEKGRPLSRSSVQLIKTSENISSAPEKATTIDWKEKYLQVEQQLAGLQMTQPSSERSISDTQFISQRPKKFNSQTNPRFNRRNPLCFNCGQIGHFQNDCKNSPNPNLTDVTQIGVSEAVRQLVGPACHGYVYL</sequence>
<protein>
    <recommendedName>
        <fullName evidence="2">CCHC-type domain-containing protein</fullName>
    </recommendedName>
</protein>
<keyword evidence="1" id="KW-0862">Zinc</keyword>